<comment type="caution">
    <text evidence="2">The sequence shown here is derived from an EMBL/GenBank/DDBJ whole genome shotgun (WGS) entry which is preliminary data.</text>
</comment>
<accession>A0A7J9B0N7</accession>
<keyword evidence="1" id="KW-0472">Membrane</keyword>
<feature type="transmembrane region" description="Helical" evidence="1">
    <location>
        <begin position="24"/>
        <end position="42"/>
    </location>
</feature>
<keyword evidence="1" id="KW-0812">Transmembrane</keyword>
<evidence type="ECO:0000313" key="3">
    <source>
        <dbReference type="Proteomes" id="UP000593574"/>
    </source>
</evidence>
<dbReference type="EMBL" id="JABEZV010436402">
    <property type="protein sequence ID" value="MBA0729279.1"/>
    <property type="molecule type" value="Genomic_DNA"/>
</dbReference>
<sequence>MRSSEYGPRKCNKRRTNGMMKPKNYFTVTMVIYLIYSMSKWINTYSKPWPNIRISSITALLLGR</sequence>
<keyword evidence="3" id="KW-1185">Reference proteome</keyword>
<proteinExistence type="predicted"/>
<name>A0A7J9B0N7_9ROSI</name>
<evidence type="ECO:0000313" key="2">
    <source>
        <dbReference type="EMBL" id="MBA0729279.1"/>
    </source>
</evidence>
<evidence type="ECO:0000256" key="1">
    <source>
        <dbReference type="SAM" id="Phobius"/>
    </source>
</evidence>
<reference evidence="2 3" key="1">
    <citation type="journal article" date="2019" name="Genome Biol. Evol.">
        <title>Insights into the evolution of the New World diploid cottons (Gossypium, subgenus Houzingenia) based on genome sequencing.</title>
        <authorList>
            <person name="Grover C.E."/>
            <person name="Arick M.A. 2nd"/>
            <person name="Thrash A."/>
            <person name="Conover J.L."/>
            <person name="Sanders W.S."/>
            <person name="Peterson D.G."/>
            <person name="Frelichowski J.E."/>
            <person name="Scheffler J.A."/>
            <person name="Scheffler B.E."/>
            <person name="Wendel J.F."/>
        </authorList>
    </citation>
    <scope>NUCLEOTIDE SEQUENCE [LARGE SCALE GENOMIC DNA]</scope>
    <source>
        <strain evidence="2">4</strain>
        <tissue evidence="2">Leaf</tissue>
    </source>
</reference>
<organism evidence="2 3">
    <name type="scientific">Gossypium laxum</name>
    <dbReference type="NCBI Taxonomy" id="34288"/>
    <lineage>
        <taxon>Eukaryota</taxon>
        <taxon>Viridiplantae</taxon>
        <taxon>Streptophyta</taxon>
        <taxon>Embryophyta</taxon>
        <taxon>Tracheophyta</taxon>
        <taxon>Spermatophyta</taxon>
        <taxon>Magnoliopsida</taxon>
        <taxon>eudicotyledons</taxon>
        <taxon>Gunneridae</taxon>
        <taxon>Pentapetalae</taxon>
        <taxon>rosids</taxon>
        <taxon>malvids</taxon>
        <taxon>Malvales</taxon>
        <taxon>Malvaceae</taxon>
        <taxon>Malvoideae</taxon>
        <taxon>Gossypium</taxon>
    </lineage>
</organism>
<dbReference type="Proteomes" id="UP000593574">
    <property type="component" value="Unassembled WGS sequence"/>
</dbReference>
<dbReference type="AlphaFoldDB" id="A0A7J9B0N7"/>
<keyword evidence="1" id="KW-1133">Transmembrane helix</keyword>
<gene>
    <name evidence="2" type="ORF">Golax_004658</name>
</gene>
<protein>
    <submittedName>
        <fullName evidence="2">Uncharacterized protein</fullName>
    </submittedName>
</protein>